<dbReference type="RefSeq" id="WP_093644515.1">
    <property type="nucleotide sequence ID" value="NZ_FPBH01000032.1"/>
</dbReference>
<dbReference type="Gene3D" id="1.10.760.10">
    <property type="entry name" value="Cytochrome c-like domain"/>
    <property type="match status" value="2"/>
</dbReference>
<evidence type="ECO:0000313" key="11">
    <source>
        <dbReference type="Proteomes" id="UP000198844"/>
    </source>
</evidence>
<feature type="domain" description="Cytochrome c" evidence="9">
    <location>
        <begin position="298"/>
        <end position="475"/>
    </location>
</feature>
<dbReference type="GO" id="GO:0020037">
    <property type="term" value="F:heme binding"/>
    <property type="evidence" value="ECO:0007669"/>
    <property type="project" value="InterPro"/>
</dbReference>
<evidence type="ECO:0000313" key="10">
    <source>
        <dbReference type="EMBL" id="SFU25095.1"/>
    </source>
</evidence>
<dbReference type="InterPro" id="IPR004852">
    <property type="entry name" value="Di-haem_cyt_c_peroxidsae"/>
</dbReference>
<keyword evidence="2 7" id="KW-0349">Heme</keyword>
<feature type="domain" description="Cytochrome c" evidence="9">
    <location>
        <begin position="88"/>
        <end position="224"/>
    </location>
</feature>
<evidence type="ECO:0000256" key="8">
    <source>
        <dbReference type="SAM" id="Phobius"/>
    </source>
</evidence>
<evidence type="ECO:0000256" key="2">
    <source>
        <dbReference type="ARBA" id="ARBA00022617"/>
    </source>
</evidence>
<keyword evidence="6 7" id="KW-0408">Iron</keyword>
<keyword evidence="10" id="KW-0575">Peroxidase</keyword>
<keyword evidence="3 7" id="KW-0479">Metal-binding</keyword>
<protein>
    <submittedName>
        <fullName evidence="10">Cytochrome c peroxidase</fullName>
    </submittedName>
</protein>
<dbReference type="SUPFAM" id="SSF46626">
    <property type="entry name" value="Cytochrome c"/>
    <property type="match status" value="2"/>
</dbReference>
<dbReference type="Proteomes" id="UP000198844">
    <property type="component" value="Unassembled WGS sequence"/>
</dbReference>
<dbReference type="PROSITE" id="PS51007">
    <property type="entry name" value="CYTC"/>
    <property type="match status" value="2"/>
</dbReference>
<evidence type="ECO:0000256" key="7">
    <source>
        <dbReference type="PROSITE-ProRule" id="PRU00433"/>
    </source>
</evidence>
<dbReference type="EMBL" id="FPBH01000032">
    <property type="protein sequence ID" value="SFU25095.1"/>
    <property type="molecule type" value="Genomic_DNA"/>
</dbReference>
<dbReference type="InterPro" id="IPR036909">
    <property type="entry name" value="Cyt_c-like_dom_sf"/>
</dbReference>
<feature type="transmembrane region" description="Helical" evidence="8">
    <location>
        <begin position="31"/>
        <end position="52"/>
    </location>
</feature>
<proteinExistence type="predicted"/>
<reference evidence="10 11" key="1">
    <citation type="submission" date="2016-10" db="EMBL/GenBank/DDBJ databases">
        <authorList>
            <person name="de Groot N.N."/>
        </authorList>
    </citation>
    <scope>NUCLEOTIDE SEQUENCE [LARGE SCALE GENOMIC DNA]</scope>
    <source>
        <strain evidence="10 11">LMG 27731</strain>
    </source>
</reference>
<keyword evidence="8" id="KW-1133">Transmembrane helix</keyword>
<dbReference type="GO" id="GO:0009055">
    <property type="term" value="F:electron transfer activity"/>
    <property type="evidence" value="ECO:0007669"/>
    <property type="project" value="InterPro"/>
</dbReference>
<name>A0A1I7EMG4_9BURK</name>
<keyword evidence="4" id="KW-0732">Signal</keyword>
<evidence type="ECO:0000256" key="4">
    <source>
        <dbReference type="ARBA" id="ARBA00022729"/>
    </source>
</evidence>
<evidence type="ECO:0000259" key="9">
    <source>
        <dbReference type="PROSITE" id="PS51007"/>
    </source>
</evidence>
<dbReference type="GO" id="GO:0046872">
    <property type="term" value="F:metal ion binding"/>
    <property type="evidence" value="ECO:0007669"/>
    <property type="project" value="UniProtKB-KW"/>
</dbReference>
<dbReference type="PANTHER" id="PTHR30600:SF10">
    <property type="entry name" value="BLL6722 PROTEIN"/>
    <property type="match status" value="1"/>
</dbReference>
<dbReference type="GO" id="GO:0030313">
    <property type="term" value="C:cell envelope"/>
    <property type="evidence" value="ECO:0007669"/>
    <property type="project" value="UniProtKB-SubCell"/>
</dbReference>
<dbReference type="OrthoDB" id="9805202at2"/>
<evidence type="ECO:0000256" key="1">
    <source>
        <dbReference type="ARBA" id="ARBA00004196"/>
    </source>
</evidence>
<evidence type="ECO:0000256" key="5">
    <source>
        <dbReference type="ARBA" id="ARBA00023002"/>
    </source>
</evidence>
<dbReference type="InterPro" id="IPR051395">
    <property type="entry name" value="Cytochrome_c_Peroxidase/MauG"/>
</dbReference>
<dbReference type="PANTHER" id="PTHR30600">
    <property type="entry name" value="CYTOCHROME C PEROXIDASE-RELATED"/>
    <property type="match status" value="1"/>
</dbReference>
<comment type="subcellular location">
    <subcellularLocation>
        <location evidence="1">Cell envelope</location>
    </subcellularLocation>
</comment>
<organism evidence="10 11">
    <name type="scientific">Paraburkholderia aspalathi</name>
    <dbReference type="NCBI Taxonomy" id="1324617"/>
    <lineage>
        <taxon>Bacteria</taxon>
        <taxon>Pseudomonadati</taxon>
        <taxon>Pseudomonadota</taxon>
        <taxon>Betaproteobacteria</taxon>
        <taxon>Burkholderiales</taxon>
        <taxon>Burkholderiaceae</taxon>
        <taxon>Paraburkholderia</taxon>
    </lineage>
</organism>
<accession>A0A1I7EMG4</accession>
<keyword evidence="8" id="KW-0812">Transmembrane</keyword>
<dbReference type="AlphaFoldDB" id="A0A1I7EMG4"/>
<evidence type="ECO:0000256" key="6">
    <source>
        <dbReference type="ARBA" id="ARBA00023004"/>
    </source>
</evidence>
<dbReference type="Pfam" id="PF03150">
    <property type="entry name" value="CCP_MauG"/>
    <property type="match status" value="1"/>
</dbReference>
<keyword evidence="8" id="KW-0472">Membrane</keyword>
<dbReference type="InterPro" id="IPR009056">
    <property type="entry name" value="Cyt_c-like_dom"/>
</dbReference>
<evidence type="ECO:0000256" key="3">
    <source>
        <dbReference type="ARBA" id="ARBA00022723"/>
    </source>
</evidence>
<gene>
    <name evidence="10" type="ORF">SAMN05192563_103270</name>
</gene>
<dbReference type="GO" id="GO:0004130">
    <property type="term" value="F:cytochrome-c peroxidase activity"/>
    <property type="evidence" value="ECO:0007669"/>
    <property type="project" value="TreeGrafter"/>
</dbReference>
<keyword evidence="5" id="KW-0560">Oxidoreductase</keyword>
<sequence length="483" mass="52829">MNHPSDAVLPPHLPAGGEPGPVITRRAWLRLLVWSAVGIVLALAVVCAYALVYPERMPPAVGSIVEEITGANPNPVHLMRPQDAPLSAVALLGKQIFYDQTLSASGTQSCASCHSAQHSYAPDNAFPVQLGGAHMNQAGYRPPPSLTYLYRQAPFSIGPDQGDTDVPVDMTQLASQAAGVQRAQKTALAAPAAPAMVPQGGLFWDGRADTLQIQAIGPLMNPVEMANATQEDVARKLLQTKYLDQFKQIFGAGIVNNPSLLISEAMFAVGRYQTEDQSFHAFTSKYDYWLEGKARLTHAELHGLQLFNDKDKANCAGCHLSQPSKDGLPPVFTDTQYEALGVPRNPAIPANKDPKFFDMGVCGPFRDDMKKETQYCGMFLTPTLRNVAERKVYFHNGVYHDLKQVMDFYNLRNTAPEKIYPRDASGKVQKYNDLPAQYHANVDVADAPFDRKFGDQPAMTDQDIQDIISFMKTLSDGYKAAGS</sequence>